<accession>A0AA52F1H0</accession>
<gene>
    <name evidence="1" type="ORF">QYS47_31195</name>
</gene>
<reference evidence="1" key="1">
    <citation type="submission" date="2023-08" db="EMBL/GenBank/DDBJ databases">
        <title>Comparative genomics and taxonomic characterization of three novel marine species of genus Marivirga.</title>
        <authorList>
            <person name="Muhammad N."/>
            <person name="Kim S.-G."/>
        </authorList>
    </citation>
    <scope>NUCLEOTIDE SEQUENCE</scope>
    <source>
        <strain evidence="1">BKB1-2</strain>
    </source>
</reference>
<dbReference type="Proteomes" id="UP001232019">
    <property type="component" value="Chromosome"/>
</dbReference>
<dbReference type="KEGG" id="marp:QYS47_31195"/>
<evidence type="ECO:0000313" key="1">
    <source>
        <dbReference type="EMBL" id="WNB18744.1"/>
    </source>
</evidence>
<organism evidence="1">
    <name type="scientific">Marivirga arenosa</name>
    <dbReference type="NCBI Taxonomy" id="3059076"/>
    <lineage>
        <taxon>Bacteria</taxon>
        <taxon>Pseudomonadati</taxon>
        <taxon>Bacteroidota</taxon>
        <taxon>Cytophagia</taxon>
        <taxon>Cytophagales</taxon>
        <taxon>Marivirgaceae</taxon>
        <taxon>Marivirga</taxon>
    </lineage>
</organism>
<sequence>MNKIFITPLTSVLLFFSIQQNYCQEIEILDTTAIELQSGVKETTSNTQHKKINGVNYLFRFNDYQSSNNPLQLEIINLEEQKIEKVIQFPLYGNNAFEEVVNFYVHNFDSIFFHNEAFPLTFYLTDTSKNLVKKWESTDMTLGAGWHSNASPFLIDNKLYFYSISTQSFYPDDLAFFNVNHLSYLKLENGKISEIKNLKYPNEILAAHQNNKWYPWSQNPYFHHYGSAIYVGFNMSKKLIKIENKQEKNIELDIGSRKLAEAISMDDNDFVSNQLYLIESPQLGEIVYDPYRNKLIRLYKKAILLEANEDRSNAYYRSDFTLLFFEPDGELSGTISLPSNKFNPSIIIPTKRGLLINTDNPFNQNNNEDFLEFALISLTDIE</sequence>
<name>A0AA52F1H0_9BACT</name>
<evidence type="ECO:0008006" key="2">
    <source>
        <dbReference type="Google" id="ProtNLM"/>
    </source>
</evidence>
<proteinExistence type="predicted"/>
<dbReference type="RefSeq" id="WP_322348274.1">
    <property type="nucleotide sequence ID" value="NZ_CP129968.2"/>
</dbReference>
<protein>
    <recommendedName>
        <fullName evidence="2">DUF4221 domain-containing protein</fullName>
    </recommendedName>
</protein>
<dbReference type="AlphaFoldDB" id="A0AA52F1H0"/>
<dbReference type="EMBL" id="CP129968">
    <property type="protein sequence ID" value="WNB18744.1"/>
    <property type="molecule type" value="Genomic_DNA"/>
</dbReference>